<organism evidence="1 2">
    <name type="scientific">Ruegeria marina</name>
    <dbReference type="NCBI Taxonomy" id="639004"/>
    <lineage>
        <taxon>Bacteria</taxon>
        <taxon>Pseudomonadati</taxon>
        <taxon>Pseudomonadota</taxon>
        <taxon>Alphaproteobacteria</taxon>
        <taxon>Rhodobacterales</taxon>
        <taxon>Roseobacteraceae</taxon>
        <taxon>Ruegeria</taxon>
    </lineage>
</organism>
<reference evidence="2" key="1">
    <citation type="submission" date="2016-10" db="EMBL/GenBank/DDBJ databases">
        <authorList>
            <person name="Varghese N."/>
            <person name="Submissions S."/>
        </authorList>
    </citation>
    <scope>NUCLEOTIDE SEQUENCE [LARGE SCALE GENOMIC DNA]</scope>
    <source>
        <strain evidence="2">CGMCC 1.9108</strain>
    </source>
</reference>
<evidence type="ECO:0000313" key="2">
    <source>
        <dbReference type="Proteomes" id="UP000199628"/>
    </source>
</evidence>
<dbReference type="OrthoDB" id="165683at2"/>
<dbReference type="EMBL" id="FMZV01000035">
    <property type="protein sequence ID" value="SDE75553.1"/>
    <property type="molecule type" value="Genomic_DNA"/>
</dbReference>
<protein>
    <submittedName>
        <fullName evidence="1">Uncharacterized protein, contains GYD domain</fullName>
    </submittedName>
</protein>
<dbReference type="Pfam" id="PF08734">
    <property type="entry name" value="GYD"/>
    <property type="match status" value="1"/>
</dbReference>
<proteinExistence type="predicted"/>
<evidence type="ECO:0000313" key="1">
    <source>
        <dbReference type="EMBL" id="SDE75553.1"/>
    </source>
</evidence>
<dbReference type="RefSeq" id="WP_143028663.1">
    <property type="nucleotide sequence ID" value="NZ_FMZV01000035.1"/>
</dbReference>
<gene>
    <name evidence="1" type="ORF">SAMN04488239_1351</name>
</gene>
<dbReference type="InterPro" id="IPR014845">
    <property type="entry name" value="GYD/TTHA1554"/>
</dbReference>
<keyword evidence="2" id="KW-1185">Reference proteome</keyword>
<dbReference type="Proteomes" id="UP000199628">
    <property type="component" value="Unassembled WGS sequence"/>
</dbReference>
<dbReference type="AlphaFoldDB" id="A0A1G7FI23"/>
<name>A0A1G7FI23_9RHOB</name>
<sequence>MAIYMFMMKYTPTAVQSIVEGDTDRQEVARTVCEAAGGKLIGFYGLIGQEHHVALIADMPSVSEYIGTVLVATMGGAIESFKTIPMYSNDEMHKARDTYKKVKGSYAPPS</sequence>
<accession>A0A1G7FI23</accession>